<dbReference type="STRING" id="1703770.AMJ39_09475"/>
<evidence type="ECO:0000313" key="1">
    <source>
        <dbReference type="EMBL" id="KPJ51682.1"/>
    </source>
</evidence>
<sequence>MANHTYDAGDLSTDLNKVRFLIGDKGENDEWILSDEEIQAFIDDQPDIWHAAAACCIAIASSNALLSQAIRAGAYSEDYSTAARELRAQAKTLIEASEAPYDETAEMATTDFALRQMLANKALREG</sequence>
<comment type="caution">
    <text evidence="1">The sequence shown here is derived from an EMBL/GenBank/DDBJ whole genome shotgun (WGS) entry which is preliminary data.</text>
</comment>
<gene>
    <name evidence="1" type="ORF">AMJ39_09475</name>
</gene>
<protein>
    <submittedName>
        <fullName evidence="1">Uncharacterized protein</fullName>
    </submittedName>
</protein>
<reference evidence="1 2" key="1">
    <citation type="journal article" date="2015" name="Microbiome">
        <title>Genomic resolution of linkages in carbon, nitrogen, and sulfur cycling among widespread estuary sediment bacteria.</title>
        <authorList>
            <person name="Baker B.J."/>
            <person name="Lazar C.S."/>
            <person name="Teske A.P."/>
            <person name="Dick G.J."/>
        </authorList>
    </citation>
    <scope>NUCLEOTIDE SEQUENCE [LARGE SCALE GENOMIC DNA]</scope>
    <source>
        <strain evidence="1">DG_24</strain>
    </source>
</reference>
<dbReference type="Proteomes" id="UP000052008">
    <property type="component" value="Unassembled WGS sequence"/>
</dbReference>
<organism evidence="1 2">
    <name type="scientific">candidate division TA06 bacterium DG_24</name>
    <dbReference type="NCBI Taxonomy" id="1703770"/>
    <lineage>
        <taxon>Bacteria</taxon>
        <taxon>Bacteria division TA06</taxon>
    </lineage>
</organism>
<accession>A0A0S7WNG0</accession>
<evidence type="ECO:0000313" key="2">
    <source>
        <dbReference type="Proteomes" id="UP000052008"/>
    </source>
</evidence>
<dbReference type="EMBL" id="LIZS01000104">
    <property type="protein sequence ID" value="KPJ51682.1"/>
    <property type="molecule type" value="Genomic_DNA"/>
</dbReference>
<dbReference type="AlphaFoldDB" id="A0A0S7WNG0"/>
<name>A0A0S7WNG0_UNCT6</name>
<proteinExistence type="predicted"/>